<comment type="subcellular location">
    <subcellularLocation>
        <location evidence="1">Cell membrane</location>
        <topology evidence="1">Multi-pass membrane protein</topology>
    </subcellularLocation>
</comment>
<feature type="transmembrane region" description="Helical" evidence="8">
    <location>
        <begin position="111"/>
        <end position="129"/>
    </location>
</feature>
<sequence length="554" mass="63599">MMIKVFQYRLMLFLISLVYLAGLFVTLFENDSAQFAVMAMRMVQENDFLTLIKGTEEYLDKPHMHYWLAAFSYKLFGLHDWAYRIPAILATFLGAYSCYGLGKLLYRKEVGWLAALIFLSAQTIVLSGIDVRTDAVLTGFTVFALWQLATYLETRSLTAVLLGAFGAAIAFSTKGQIALLVLGLPLICHIAYKNYWGALVHWKVILAVFVFGLTISPMLYAYYQQFDLHPEKVIRGRSGRSGILFIFWEQSFERLSGEGVGKNSSDYFFFFHTFLWVFLPWTVVGLTAYGNRLKTLVKNRFSRLPGLELLTLGGITLIFIIISFAQFKLPHYLNITIPLFAILSALFLYELHEKNNQKIFRWLLGFQYFILGLVLLAIALIGWYVFPTTTGKILAGILVITGLATWYFSTKAGAYKRLVYLGVASSLLLNLMLNIHFYPQLLDYQGGSNMAKVVARKGIPVDHIYKLTDRHTWALDFYNQRPVSKVDLQELQPRDNAWLYVTEEERVNLEKKGLQWGQEFSVDQFRITRLQARFLNPDSREKVLNKMYLLHLTP</sequence>
<dbReference type="GO" id="GO:0016763">
    <property type="term" value="F:pentosyltransferase activity"/>
    <property type="evidence" value="ECO:0007669"/>
    <property type="project" value="TreeGrafter"/>
</dbReference>
<accession>A0A4R6TMD8</accession>
<dbReference type="AlphaFoldDB" id="A0A4R6TMD8"/>
<evidence type="ECO:0000256" key="7">
    <source>
        <dbReference type="ARBA" id="ARBA00023136"/>
    </source>
</evidence>
<evidence type="ECO:0000313" key="10">
    <source>
        <dbReference type="EMBL" id="TDQ29261.1"/>
    </source>
</evidence>
<dbReference type="EMBL" id="SNYI01000003">
    <property type="protein sequence ID" value="TDQ29261.1"/>
    <property type="molecule type" value="Genomic_DNA"/>
</dbReference>
<feature type="transmembrane region" description="Helical" evidence="8">
    <location>
        <begin position="309"/>
        <end position="327"/>
    </location>
</feature>
<evidence type="ECO:0000313" key="11">
    <source>
        <dbReference type="Proteomes" id="UP000295468"/>
    </source>
</evidence>
<keyword evidence="7 8" id="KW-0472">Membrane</keyword>
<feature type="transmembrane region" description="Helical" evidence="8">
    <location>
        <begin position="204"/>
        <end position="222"/>
    </location>
</feature>
<keyword evidence="6 8" id="KW-1133">Transmembrane helix</keyword>
<dbReference type="RefSeq" id="WP_317128293.1">
    <property type="nucleotide sequence ID" value="NZ_SNYI01000003.1"/>
</dbReference>
<dbReference type="GO" id="GO:0009103">
    <property type="term" value="P:lipopolysaccharide biosynthetic process"/>
    <property type="evidence" value="ECO:0007669"/>
    <property type="project" value="UniProtKB-ARBA"/>
</dbReference>
<comment type="caution">
    <text evidence="10">The sequence shown here is derived from an EMBL/GenBank/DDBJ whole genome shotgun (WGS) entry which is preliminary data.</text>
</comment>
<dbReference type="PANTHER" id="PTHR33908">
    <property type="entry name" value="MANNOSYLTRANSFERASE YKCB-RELATED"/>
    <property type="match status" value="1"/>
</dbReference>
<feature type="transmembrane region" description="Helical" evidence="8">
    <location>
        <begin position="392"/>
        <end position="409"/>
    </location>
</feature>
<evidence type="ECO:0000256" key="1">
    <source>
        <dbReference type="ARBA" id="ARBA00004651"/>
    </source>
</evidence>
<feature type="transmembrane region" description="Helical" evidence="8">
    <location>
        <begin position="363"/>
        <end position="386"/>
    </location>
</feature>
<reference evidence="10 11" key="1">
    <citation type="submission" date="2019-03" db="EMBL/GenBank/DDBJ databases">
        <title>Genomic Encyclopedia of Archaeal and Bacterial Type Strains, Phase II (KMG-II): from individual species to whole genera.</title>
        <authorList>
            <person name="Goeker M."/>
        </authorList>
    </citation>
    <scope>NUCLEOTIDE SEQUENCE [LARGE SCALE GENOMIC DNA]</scope>
    <source>
        <strain evidence="10 11">DSM 18435</strain>
    </source>
</reference>
<feature type="transmembrane region" description="Helical" evidence="8">
    <location>
        <begin position="12"/>
        <end position="28"/>
    </location>
</feature>
<dbReference type="Proteomes" id="UP000295468">
    <property type="component" value="Unassembled WGS sequence"/>
</dbReference>
<evidence type="ECO:0000259" key="9">
    <source>
        <dbReference type="Pfam" id="PF13231"/>
    </source>
</evidence>
<evidence type="ECO:0000256" key="5">
    <source>
        <dbReference type="ARBA" id="ARBA00022692"/>
    </source>
</evidence>
<evidence type="ECO:0000256" key="3">
    <source>
        <dbReference type="ARBA" id="ARBA00022676"/>
    </source>
</evidence>
<evidence type="ECO:0000256" key="4">
    <source>
        <dbReference type="ARBA" id="ARBA00022679"/>
    </source>
</evidence>
<dbReference type="InterPro" id="IPR050297">
    <property type="entry name" value="LipidA_mod_glycosyltrf_83"/>
</dbReference>
<feature type="transmembrane region" description="Helical" evidence="8">
    <location>
        <begin position="418"/>
        <end position="438"/>
    </location>
</feature>
<proteinExistence type="predicted"/>
<name>A0A4R6TMD8_9FLAO</name>
<feature type="transmembrane region" description="Helical" evidence="8">
    <location>
        <begin position="267"/>
        <end position="289"/>
    </location>
</feature>
<keyword evidence="2" id="KW-1003">Cell membrane</keyword>
<dbReference type="GO" id="GO:0010041">
    <property type="term" value="P:response to iron(III) ion"/>
    <property type="evidence" value="ECO:0007669"/>
    <property type="project" value="TreeGrafter"/>
</dbReference>
<dbReference type="PANTHER" id="PTHR33908:SF3">
    <property type="entry name" value="UNDECAPRENYL PHOSPHATE-ALPHA-4-AMINO-4-DEOXY-L-ARABINOSE ARABINOSYL TRANSFERASE"/>
    <property type="match status" value="1"/>
</dbReference>
<gene>
    <name evidence="10" type="ORF">CLV82_2715</name>
</gene>
<evidence type="ECO:0000256" key="2">
    <source>
        <dbReference type="ARBA" id="ARBA00022475"/>
    </source>
</evidence>
<keyword evidence="5 8" id="KW-0812">Transmembrane</keyword>
<evidence type="ECO:0000256" key="8">
    <source>
        <dbReference type="SAM" id="Phobius"/>
    </source>
</evidence>
<dbReference type="Pfam" id="PF13231">
    <property type="entry name" value="PMT_2"/>
    <property type="match status" value="1"/>
</dbReference>
<feature type="transmembrane region" description="Helical" evidence="8">
    <location>
        <begin position="333"/>
        <end position="351"/>
    </location>
</feature>
<feature type="transmembrane region" description="Helical" evidence="8">
    <location>
        <begin position="159"/>
        <end position="192"/>
    </location>
</feature>
<feature type="transmembrane region" description="Helical" evidence="8">
    <location>
        <begin position="81"/>
        <end position="99"/>
    </location>
</feature>
<protein>
    <submittedName>
        <fullName evidence="10">4-amino-4-deoxy-L-arabinose transferase-like glycosyltransferase</fullName>
    </submittedName>
</protein>
<keyword evidence="4 10" id="KW-0808">Transferase</keyword>
<organism evidence="10 11">
    <name type="scientific">Zeaxanthinibacter enoshimensis</name>
    <dbReference type="NCBI Taxonomy" id="392009"/>
    <lineage>
        <taxon>Bacteria</taxon>
        <taxon>Pseudomonadati</taxon>
        <taxon>Bacteroidota</taxon>
        <taxon>Flavobacteriia</taxon>
        <taxon>Flavobacteriales</taxon>
        <taxon>Flavobacteriaceae</taxon>
        <taxon>Zeaxanthinibacter</taxon>
    </lineage>
</organism>
<keyword evidence="3" id="KW-0328">Glycosyltransferase</keyword>
<feature type="domain" description="Glycosyltransferase RgtA/B/C/D-like" evidence="9">
    <location>
        <begin position="60"/>
        <end position="220"/>
    </location>
</feature>
<dbReference type="InterPro" id="IPR038731">
    <property type="entry name" value="RgtA/B/C-like"/>
</dbReference>
<keyword evidence="11" id="KW-1185">Reference proteome</keyword>
<dbReference type="GO" id="GO:0005886">
    <property type="term" value="C:plasma membrane"/>
    <property type="evidence" value="ECO:0007669"/>
    <property type="project" value="UniProtKB-SubCell"/>
</dbReference>
<evidence type="ECO:0000256" key="6">
    <source>
        <dbReference type="ARBA" id="ARBA00022989"/>
    </source>
</evidence>